<dbReference type="InterPro" id="IPR049492">
    <property type="entry name" value="BD-FAE-like_dom"/>
</dbReference>
<dbReference type="InterPro" id="IPR050300">
    <property type="entry name" value="GDXG_lipolytic_enzyme"/>
</dbReference>
<feature type="signal peptide" evidence="2">
    <location>
        <begin position="1"/>
        <end position="20"/>
    </location>
</feature>
<dbReference type="EMBL" id="MCFG01000162">
    <property type="protein sequence ID" value="ORX79859.1"/>
    <property type="molecule type" value="Genomic_DNA"/>
</dbReference>
<dbReference type="AlphaFoldDB" id="A0A1Y1X224"/>
<dbReference type="OrthoDB" id="6495301at2759"/>
<dbReference type="PANTHER" id="PTHR48081:SF33">
    <property type="entry name" value="KYNURENINE FORMAMIDASE"/>
    <property type="match status" value="1"/>
</dbReference>
<dbReference type="STRING" id="1754192.A0A1Y1X224"/>
<accession>A0A1Y1X224</accession>
<keyword evidence="2" id="KW-0732">Signal</keyword>
<feature type="chain" id="PRO_5013095961" description="BD-FAE-like domain-containing protein" evidence="2">
    <location>
        <begin position="21"/>
        <end position="404"/>
    </location>
</feature>
<protein>
    <recommendedName>
        <fullName evidence="3">BD-FAE-like domain-containing protein</fullName>
    </recommendedName>
</protein>
<name>A0A1Y1X224_9FUNG</name>
<comment type="caution">
    <text evidence="4">The sequence shown here is derived from an EMBL/GenBank/DDBJ whole genome shotgun (WGS) entry which is preliminary data.</text>
</comment>
<gene>
    <name evidence="4" type="ORF">BCR32DRAFT_300618</name>
</gene>
<dbReference type="CDD" id="cd00741">
    <property type="entry name" value="Lipase"/>
    <property type="match status" value="1"/>
</dbReference>
<dbReference type="SUPFAM" id="SSF53474">
    <property type="entry name" value="alpha/beta-Hydrolases"/>
    <property type="match status" value="1"/>
</dbReference>
<organism evidence="4 5">
    <name type="scientific">Anaeromyces robustus</name>
    <dbReference type="NCBI Taxonomy" id="1754192"/>
    <lineage>
        <taxon>Eukaryota</taxon>
        <taxon>Fungi</taxon>
        <taxon>Fungi incertae sedis</taxon>
        <taxon>Chytridiomycota</taxon>
        <taxon>Chytridiomycota incertae sedis</taxon>
        <taxon>Neocallimastigomycetes</taxon>
        <taxon>Neocallimastigales</taxon>
        <taxon>Neocallimastigaceae</taxon>
        <taxon>Anaeromyces</taxon>
    </lineage>
</organism>
<dbReference type="PANTHER" id="PTHR48081">
    <property type="entry name" value="AB HYDROLASE SUPERFAMILY PROTEIN C4A8.06C"/>
    <property type="match status" value="1"/>
</dbReference>
<evidence type="ECO:0000313" key="4">
    <source>
        <dbReference type="EMBL" id="ORX79859.1"/>
    </source>
</evidence>
<proteinExistence type="predicted"/>
<dbReference type="Gene3D" id="3.40.50.1820">
    <property type="entry name" value="alpha/beta hydrolase"/>
    <property type="match status" value="1"/>
</dbReference>
<dbReference type="Pfam" id="PF20434">
    <property type="entry name" value="BD-FAE"/>
    <property type="match status" value="1"/>
</dbReference>
<reference evidence="4 5" key="1">
    <citation type="submission" date="2016-08" db="EMBL/GenBank/DDBJ databases">
        <title>A Parts List for Fungal Cellulosomes Revealed by Comparative Genomics.</title>
        <authorList>
            <consortium name="DOE Joint Genome Institute"/>
            <person name="Haitjema C.H."/>
            <person name="Gilmore S.P."/>
            <person name="Henske J.K."/>
            <person name="Solomon K.V."/>
            <person name="De Groot R."/>
            <person name="Kuo A."/>
            <person name="Mondo S.J."/>
            <person name="Salamov A.A."/>
            <person name="Labutti K."/>
            <person name="Zhao Z."/>
            <person name="Chiniquy J."/>
            <person name="Barry K."/>
            <person name="Brewer H.M."/>
            <person name="Purvine S.O."/>
            <person name="Wright A.T."/>
            <person name="Boxma B."/>
            <person name="Van Alen T."/>
            <person name="Hackstein J.H."/>
            <person name="Baker S.E."/>
            <person name="Grigoriev I.V."/>
            <person name="O'Malley M.A."/>
        </authorList>
    </citation>
    <scope>NUCLEOTIDE SEQUENCE [LARGE SCALE GENOMIC DNA]</scope>
    <source>
        <strain evidence="4 5">S4</strain>
    </source>
</reference>
<dbReference type="Proteomes" id="UP000193944">
    <property type="component" value="Unassembled WGS sequence"/>
</dbReference>
<evidence type="ECO:0000259" key="3">
    <source>
        <dbReference type="Pfam" id="PF20434"/>
    </source>
</evidence>
<dbReference type="InterPro" id="IPR029058">
    <property type="entry name" value="AB_hydrolase_fold"/>
</dbReference>
<evidence type="ECO:0000256" key="2">
    <source>
        <dbReference type="SAM" id="SignalP"/>
    </source>
</evidence>
<evidence type="ECO:0000313" key="5">
    <source>
        <dbReference type="Proteomes" id="UP000193944"/>
    </source>
</evidence>
<dbReference type="GO" id="GO:0004061">
    <property type="term" value="F:arylformamidase activity"/>
    <property type="evidence" value="ECO:0007669"/>
    <property type="project" value="TreeGrafter"/>
</dbReference>
<evidence type="ECO:0000256" key="1">
    <source>
        <dbReference type="ARBA" id="ARBA00022801"/>
    </source>
</evidence>
<reference evidence="4 5" key="2">
    <citation type="submission" date="2016-08" db="EMBL/GenBank/DDBJ databases">
        <title>Pervasive Adenine N6-methylation of Active Genes in Fungi.</title>
        <authorList>
            <consortium name="DOE Joint Genome Institute"/>
            <person name="Mondo S.J."/>
            <person name="Dannebaum R.O."/>
            <person name="Kuo R.C."/>
            <person name="Labutti K."/>
            <person name="Haridas S."/>
            <person name="Kuo A."/>
            <person name="Salamov A."/>
            <person name="Ahrendt S.R."/>
            <person name="Lipzen A."/>
            <person name="Sullivan W."/>
            <person name="Andreopoulos W.B."/>
            <person name="Clum A."/>
            <person name="Lindquist E."/>
            <person name="Daum C."/>
            <person name="Ramamoorthy G.K."/>
            <person name="Gryganskyi A."/>
            <person name="Culley D."/>
            <person name="Magnuson J.K."/>
            <person name="James T.Y."/>
            <person name="O'Malley M.A."/>
            <person name="Stajich J.E."/>
            <person name="Spatafora J.W."/>
            <person name="Visel A."/>
            <person name="Grigoriev I.V."/>
        </authorList>
    </citation>
    <scope>NUCLEOTIDE SEQUENCE [LARGE SCALE GENOMIC DNA]</scope>
    <source>
        <strain evidence="4 5">S4</strain>
    </source>
</reference>
<keyword evidence="1" id="KW-0378">Hydrolase</keyword>
<feature type="domain" description="BD-FAE-like" evidence="3">
    <location>
        <begin position="138"/>
        <end position="254"/>
    </location>
</feature>
<sequence>MKTIYFTYVLVLLFVLGIKAKAIIENNDNELIKKEEQEEMLLAENDSNDVVEVDNDVNLEDEVDSNVELEDDVDSNVELEDEVDSNVELENEVDSSIEEESKTPAAELVDTYEVALEFYENYENIAKNITYNNDGKTLDVYYNPADINTKKPVNIYIFGGSWVANDKVRFTRLGALLERENYIGIIPDFALYPNGLFEDMVDDVYQAIQWTYNNIEQYGGDKDNIILTGHSSGAHLAALTVIKAGLGLENNRVKLEPLPYLKRVVLMNGPYIFNQEFIVYTLGGSTDTSNATSTSDPEEQALLTELIGIYMNKDEVSPIQILKQYEDNSIINNFNVEKFIFVYCSEDKTIPEFSALQLIDEITRTSQSPYEYINLQGLEHPSVINGIKTEKEEFEKIYMDIIRK</sequence>
<keyword evidence="5" id="KW-1185">Reference proteome</keyword>